<dbReference type="EMBL" id="JAIOUQ010000003">
    <property type="protein sequence ID" value="MBZ2165050.1"/>
    <property type="molecule type" value="Genomic_DNA"/>
</dbReference>
<dbReference type="Proteomes" id="UP000825933">
    <property type="component" value="Unassembled WGS sequence"/>
</dbReference>
<name>A0A8T5UV38_9EURY</name>
<evidence type="ECO:0000313" key="1">
    <source>
        <dbReference type="EMBL" id="MBZ2165050.1"/>
    </source>
</evidence>
<organism evidence="1 2">
    <name type="scientific">Methanobacterium spitsbergense</name>
    <dbReference type="NCBI Taxonomy" id="2874285"/>
    <lineage>
        <taxon>Archaea</taxon>
        <taxon>Methanobacteriati</taxon>
        <taxon>Methanobacteriota</taxon>
        <taxon>Methanomada group</taxon>
        <taxon>Methanobacteria</taxon>
        <taxon>Methanobacteriales</taxon>
        <taxon>Methanobacteriaceae</taxon>
        <taxon>Methanobacterium</taxon>
    </lineage>
</organism>
<dbReference type="RefSeq" id="WP_223790681.1">
    <property type="nucleotide sequence ID" value="NZ_JAIOUQ010000003.1"/>
</dbReference>
<sequence>MSRIMKIILFIIFFAVFFEAGLISSYTIVTSQPPDVGKLIGMQIDEITSLLSFGSGSNILSSQSNKKINNPDEVAAALKTQAGLDGINLQTLSAQISGNSKETIIPVNITVIGYKDAISGGNSSGGQIVISANETYSLTASAMGTLKNGGITIDVTTIQITSSRKLYGNTNGT</sequence>
<comment type="caution">
    <text evidence="1">The sequence shown here is derived from an EMBL/GenBank/DDBJ whole genome shotgun (WGS) entry which is preliminary data.</text>
</comment>
<dbReference type="AlphaFoldDB" id="A0A8T5UV38"/>
<proteinExistence type="predicted"/>
<keyword evidence="2" id="KW-1185">Reference proteome</keyword>
<protein>
    <submittedName>
        <fullName evidence="1">Uncharacterized protein</fullName>
    </submittedName>
</protein>
<gene>
    <name evidence="1" type="ORF">K8N75_03195</name>
</gene>
<evidence type="ECO:0000313" key="2">
    <source>
        <dbReference type="Proteomes" id="UP000825933"/>
    </source>
</evidence>
<reference evidence="2" key="1">
    <citation type="journal article" date="2022" name="Microbiol. Resour. Announc.">
        <title>Draft Genome Sequence of a Methanogenic Archaeon from West Spitsbergen Permafrost.</title>
        <authorList>
            <person name="Trubitsyn V."/>
            <person name="Rivkina E."/>
            <person name="Shcherbakova V."/>
        </authorList>
    </citation>
    <scope>NUCLEOTIDE SEQUENCE [LARGE SCALE GENOMIC DNA]</scope>
    <source>
        <strain evidence="2">VT</strain>
    </source>
</reference>
<accession>A0A8T5UV38</accession>